<keyword evidence="3" id="KW-0436">Ligase</keyword>
<keyword evidence="2" id="KW-0472">Membrane</keyword>
<dbReference type="GO" id="GO:0016874">
    <property type="term" value="F:ligase activity"/>
    <property type="evidence" value="ECO:0007669"/>
    <property type="project" value="UniProtKB-KW"/>
</dbReference>
<accession>A0A443PUX0</accession>
<comment type="caution">
    <text evidence="3">The sequence shown here is derived from an EMBL/GenBank/DDBJ whole genome shotgun (WGS) entry which is preliminary data.</text>
</comment>
<feature type="region of interest" description="Disordered" evidence="1">
    <location>
        <begin position="1"/>
        <end position="23"/>
    </location>
</feature>
<protein>
    <submittedName>
        <fullName evidence="3">Alanine--tRNA ligase</fullName>
    </submittedName>
</protein>
<gene>
    <name evidence="3" type="ORF">CKAN_02385200</name>
</gene>
<proteinExistence type="predicted"/>
<dbReference type="Proteomes" id="UP000283530">
    <property type="component" value="Unassembled WGS sequence"/>
</dbReference>
<dbReference type="OrthoDB" id="1063472at2759"/>
<keyword evidence="4" id="KW-1185">Reference proteome</keyword>
<feature type="transmembrane region" description="Helical" evidence="2">
    <location>
        <begin position="170"/>
        <end position="189"/>
    </location>
</feature>
<dbReference type="EMBL" id="QPKB01000011">
    <property type="protein sequence ID" value="RWR94553.1"/>
    <property type="molecule type" value="Genomic_DNA"/>
</dbReference>
<reference evidence="3 4" key="1">
    <citation type="journal article" date="2019" name="Nat. Plants">
        <title>Stout camphor tree genome fills gaps in understanding of flowering plant genome evolution.</title>
        <authorList>
            <person name="Chaw S.M."/>
            <person name="Liu Y.C."/>
            <person name="Wu Y.W."/>
            <person name="Wang H.Y."/>
            <person name="Lin C.I."/>
            <person name="Wu C.S."/>
            <person name="Ke H.M."/>
            <person name="Chang L.Y."/>
            <person name="Hsu C.Y."/>
            <person name="Yang H.T."/>
            <person name="Sudianto E."/>
            <person name="Hsu M.H."/>
            <person name="Wu K.P."/>
            <person name="Wang L.N."/>
            <person name="Leebens-Mack J.H."/>
            <person name="Tsai I.J."/>
        </authorList>
    </citation>
    <scope>NUCLEOTIDE SEQUENCE [LARGE SCALE GENOMIC DNA]</scope>
    <source>
        <strain evidence="4">cv. Chaw 1501</strain>
        <tissue evidence="3">Young leaves</tissue>
    </source>
</reference>
<organism evidence="3 4">
    <name type="scientific">Cinnamomum micranthum f. kanehirae</name>
    <dbReference type="NCBI Taxonomy" id="337451"/>
    <lineage>
        <taxon>Eukaryota</taxon>
        <taxon>Viridiplantae</taxon>
        <taxon>Streptophyta</taxon>
        <taxon>Embryophyta</taxon>
        <taxon>Tracheophyta</taxon>
        <taxon>Spermatophyta</taxon>
        <taxon>Magnoliopsida</taxon>
        <taxon>Magnoliidae</taxon>
        <taxon>Laurales</taxon>
        <taxon>Lauraceae</taxon>
        <taxon>Cinnamomum</taxon>
    </lineage>
</organism>
<evidence type="ECO:0000256" key="2">
    <source>
        <dbReference type="SAM" id="Phobius"/>
    </source>
</evidence>
<name>A0A443PUX0_9MAGN</name>
<keyword evidence="2" id="KW-1133">Transmembrane helix</keyword>
<keyword evidence="2" id="KW-0812">Transmembrane</keyword>
<dbReference type="AlphaFoldDB" id="A0A443PUX0"/>
<sequence length="205" mass="22664">MKSNQIPLKSASRRSKETPTKTKIVAKSLNPAFSAAFERNSIDSLLESVISDGSPEKNIIEEISNPSLLESSDEIDLADFSPATEIEHGSRDISELSRISGGSSGSRTENVEVQVAVDLLLQARDQVVNSVDVDRRSKKIVDDLIKSVIEPLDLVAMERERFYCRLREKVYIGLLSFFVCVASVSVVVLRDSMTGMQFPDTNRPT</sequence>
<evidence type="ECO:0000313" key="3">
    <source>
        <dbReference type="EMBL" id="RWR94553.1"/>
    </source>
</evidence>
<evidence type="ECO:0000313" key="4">
    <source>
        <dbReference type="Proteomes" id="UP000283530"/>
    </source>
</evidence>
<evidence type="ECO:0000256" key="1">
    <source>
        <dbReference type="SAM" id="MobiDB-lite"/>
    </source>
</evidence>